<name>A0A1V6T051_9EURO</name>
<protein>
    <recommendedName>
        <fullName evidence="4">Amine oxidase domain-containing protein</fullName>
    </recommendedName>
</protein>
<feature type="region of interest" description="Disordered" evidence="1">
    <location>
        <begin position="194"/>
        <end position="223"/>
    </location>
</feature>
<dbReference type="OrthoDB" id="38045at2759"/>
<organism evidence="2 3">
    <name type="scientific">Penicillium flavigenum</name>
    <dbReference type="NCBI Taxonomy" id="254877"/>
    <lineage>
        <taxon>Eukaryota</taxon>
        <taxon>Fungi</taxon>
        <taxon>Dikarya</taxon>
        <taxon>Ascomycota</taxon>
        <taxon>Pezizomycotina</taxon>
        <taxon>Eurotiomycetes</taxon>
        <taxon>Eurotiomycetidae</taxon>
        <taxon>Eurotiales</taxon>
        <taxon>Aspergillaceae</taxon>
        <taxon>Penicillium</taxon>
    </lineage>
</organism>
<evidence type="ECO:0000256" key="1">
    <source>
        <dbReference type="SAM" id="MobiDB-lite"/>
    </source>
</evidence>
<evidence type="ECO:0008006" key="4">
    <source>
        <dbReference type="Google" id="ProtNLM"/>
    </source>
</evidence>
<dbReference type="Gene3D" id="3.50.50.60">
    <property type="entry name" value="FAD/NAD(P)-binding domain"/>
    <property type="match status" value="2"/>
</dbReference>
<dbReference type="PANTHER" id="PTHR43734:SF4">
    <property type="entry name" value="AMINE OXIDASE DOMAIN-CONTAINING PROTEIN"/>
    <property type="match status" value="1"/>
</dbReference>
<dbReference type="STRING" id="254877.A0A1V6T051"/>
<sequence length="291" mass="31990">MHYQSDGRGTGGSCPSGQRQNFDVWNIRNVGERLNEIFMCPYNFKVRAVPPSNMNATWLGERVTAEAFPAEGGTGGIWIAVANNLAKENTRFGEQGTVVKVDADAKKVYLKDGTVVHYGSLISIMSVDYLAEAMADIKQQQLCKPLFYSTNAIGIGVRGKLPRRVGDKCWLYFPENNCPFYRATIFSNCSTNNQPKETTKLPTKQLAHGQKPASSEPQEGAGGADGSQIVLFLQGALANMSSLWVERAAQEMKSIAQWLAEKSFLYRQCCGLCALHPNGSHRQIPLPHGIE</sequence>
<dbReference type="PANTHER" id="PTHR43734">
    <property type="entry name" value="PHYTOENE DESATURASE"/>
    <property type="match status" value="1"/>
</dbReference>
<dbReference type="InterPro" id="IPR036188">
    <property type="entry name" value="FAD/NAD-bd_sf"/>
</dbReference>
<evidence type="ECO:0000313" key="2">
    <source>
        <dbReference type="EMBL" id="OQE19339.1"/>
    </source>
</evidence>
<gene>
    <name evidence="2" type="ORF">PENFLA_c019G03087</name>
</gene>
<dbReference type="Proteomes" id="UP000191342">
    <property type="component" value="Unassembled WGS sequence"/>
</dbReference>
<dbReference type="EMBL" id="MLQL01000019">
    <property type="protein sequence ID" value="OQE19339.1"/>
    <property type="molecule type" value="Genomic_DNA"/>
</dbReference>
<keyword evidence="3" id="KW-1185">Reference proteome</keyword>
<comment type="caution">
    <text evidence="2">The sequence shown here is derived from an EMBL/GenBank/DDBJ whole genome shotgun (WGS) entry which is preliminary data.</text>
</comment>
<evidence type="ECO:0000313" key="3">
    <source>
        <dbReference type="Proteomes" id="UP000191342"/>
    </source>
</evidence>
<accession>A0A1V6T051</accession>
<reference evidence="3" key="1">
    <citation type="journal article" date="2017" name="Nat. Microbiol.">
        <title>Global analysis of biosynthetic gene clusters reveals vast potential of secondary metabolite production in Penicillium species.</title>
        <authorList>
            <person name="Nielsen J.C."/>
            <person name="Grijseels S."/>
            <person name="Prigent S."/>
            <person name="Ji B."/>
            <person name="Dainat J."/>
            <person name="Nielsen K.F."/>
            <person name="Frisvad J.C."/>
            <person name="Workman M."/>
            <person name="Nielsen J."/>
        </authorList>
    </citation>
    <scope>NUCLEOTIDE SEQUENCE [LARGE SCALE GENOMIC DNA]</scope>
    <source>
        <strain evidence="3">IBT 14082</strain>
    </source>
</reference>
<proteinExistence type="predicted"/>
<dbReference type="AlphaFoldDB" id="A0A1V6T051"/>